<dbReference type="AlphaFoldDB" id="A0A6A6BUT8"/>
<feature type="domain" description="SET" evidence="1">
    <location>
        <begin position="1"/>
        <end position="85"/>
    </location>
</feature>
<dbReference type="Pfam" id="PF00856">
    <property type="entry name" value="SET"/>
    <property type="match status" value="1"/>
</dbReference>
<dbReference type="InterPro" id="IPR001214">
    <property type="entry name" value="SET_dom"/>
</dbReference>
<evidence type="ECO:0000313" key="3">
    <source>
        <dbReference type="Proteomes" id="UP000799438"/>
    </source>
</evidence>
<dbReference type="InterPro" id="IPR046341">
    <property type="entry name" value="SET_dom_sf"/>
</dbReference>
<dbReference type="Gene3D" id="2.170.270.10">
    <property type="entry name" value="SET domain"/>
    <property type="match status" value="1"/>
</dbReference>
<organism evidence="2 3">
    <name type="scientific">Aplosporella prunicola CBS 121167</name>
    <dbReference type="NCBI Taxonomy" id="1176127"/>
    <lineage>
        <taxon>Eukaryota</taxon>
        <taxon>Fungi</taxon>
        <taxon>Dikarya</taxon>
        <taxon>Ascomycota</taxon>
        <taxon>Pezizomycotina</taxon>
        <taxon>Dothideomycetes</taxon>
        <taxon>Dothideomycetes incertae sedis</taxon>
        <taxon>Botryosphaeriales</taxon>
        <taxon>Aplosporellaceae</taxon>
        <taxon>Aplosporella</taxon>
    </lineage>
</organism>
<dbReference type="OrthoDB" id="5945798at2759"/>
<dbReference type="RefSeq" id="XP_033402276.1">
    <property type="nucleotide sequence ID" value="XM_033547019.1"/>
</dbReference>
<protein>
    <recommendedName>
        <fullName evidence="1">SET domain-containing protein</fullName>
    </recommendedName>
</protein>
<dbReference type="PANTHER" id="PTHR12197:SF251">
    <property type="entry name" value="EG:BACR7C10.4 PROTEIN"/>
    <property type="match status" value="1"/>
</dbReference>
<dbReference type="EMBL" id="ML995475">
    <property type="protein sequence ID" value="KAF2146567.1"/>
    <property type="molecule type" value="Genomic_DNA"/>
</dbReference>
<dbReference type="InterPro" id="IPR050869">
    <property type="entry name" value="H3K4_H4K5_MeTrfase"/>
</dbReference>
<accession>A0A6A6BUT8</accession>
<dbReference type="SUPFAM" id="SSF82199">
    <property type="entry name" value="SET domain"/>
    <property type="match status" value="1"/>
</dbReference>
<dbReference type="CDD" id="cd20071">
    <property type="entry name" value="SET_SMYD"/>
    <property type="match status" value="1"/>
</dbReference>
<dbReference type="PROSITE" id="PS50280">
    <property type="entry name" value="SET"/>
    <property type="match status" value="1"/>
</dbReference>
<gene>
    <name evidence="2" type="ORF">K452DRAFT_67495</name>
</gene>
<proteinExistence type="predicted"/>
<dbReference type="GeneID" id="54304526"/>
<evidence type="ECO:0000313" key="2">
    <source>
        <dbReference type="EMBL" id="KAF2146567.1"/>
    </source>
</evidence>
<name>A0A6A6BUT8_9PEZI</name>
<evidence type="ECO:0000259" key="1">
    <source>
        <dbReference type="PROSITE" id="PS50280"/>
    </source>
</evidence>
<keyword evidence="3" id="KW-1185">Reference proteome</keyword>
<dbReference type="GO" id="GO:0005634">
    <property type="term" value="C:nucleus"/>
    <property type="evidence" value="ECO:0007669"/>
    <property type="project" value="TreeGrafter"/>
</dbReference>
<dbReference type="InterPro" id="IPR011990">
    <property type="entry name" value="TPR-like_helical_dom_sf"/>
</dbReference>
<dbReference type="Gene3D" id="1.25.40.10">
    <property type="entry name" value="Tetratricopeptide repeat domain"/>
    <property type="match status" value="1"/>
</dbReference>
<reference evidence="2" key="1">
    <citation type="journal article" date="2020" name="Stud. Mycol.">
        <title>101 Dothideomycetes genomes: a test case for predicting lifestyles and emergence of pathogens.</title>
        <authorList>
            <person name="Haridas S."/>
            <person name="Albert R."/>
            <person name="Binder M."/>
            <person name="Bloem J."/>
            <person name="Labutti K."/>
            <person name="Salamov A."/>
            <person name="Andreopoulos B."/>
            <person name="Baker S."/>
            <person name="Barry K."/>
            <person name="Bills G."/>
            <person name="Bluhm B."/>
            <person name="Cannon C."/>
            <person name="Castanera R."/>
            <person name="Culley D."/>
            <person name="Daum C."/>
            <person name="Ezra D."/>
            <person name="Gonzalez J."/>
            <person name="Henrissat B."/>
            <person name="Kuo A."/>
            <person name="Liang C."/>
            <person name="Lipzen A."/>
            <person name="Lutzoni F."/>
            <person name="Magnuson J."/>
            <person name="Mondo S."/>
            <person name="Nolan M."/>
            <person name="Ohm R."/>
            <person name="Pangilinan J."/>
            <person name="Park H.-J."/>
            <person name="Ramirez L."/>
            <person name="Alfaro M."/>
            <person name="Sun H."/>
            <person name="Tritt A."/>
            <person name="Yoshinaga Y."/>
            <person name="Zwiers L.-H."/>
            <person name="Turgeon B."/>
            <person name="Goodwin S."/>
            <person name="Spatafora J."/>
            <person name="Crous P."/>
            <person name="Grigoriev I."/>
        </authorList>
    </citation>
    <scope>NUCLEOTIDE SEQUENCE</scope>
    <source>
        <strain evidence="2">CBS 121167</strain>
    </source>
</reference>
<dbReference type="PANTHER" id="PTHR12197">
    <property type="entry name" value="HISTONE-LYSINE N-METHYLTRANSFERASE SMYD"/>
    <property type="match status" value="1"/>
</dbReference>
<dbReference type="Proteomes" id="UP000799438">
    <property type="component" value="Unassembled WGS sequence"/>
</dbReference>
<sequence length="369" mass="39449">MPGYVLPKRLEGRTLIDAYVPQILTNSLTLVTSIMDPLGLSLDPYPCTANHSCAPNAFVLNDGATLVLRAMRPIAQDEELFVSYIDGSNPFHKRQAELLDRYYFTCKCAKCTQGPTGAEDAFAPLTPAQTAQLPSLTRALPFDTPAPAPDAPAEEHLRAIETAAFAALDQAHRLTNSADPTEPLRLVSESLRLLKTCGGFAPARQPRPALRDELVVFALAAGQLVPAWQHAAARHVLTDKTLLPASHPLRAVHAFVFSTLTALLIMCASDEASGGEAGAWPGATAQTRQLVRKYGIELGTVLYGVLGEVVAAVPQGHGVNSRFARAVGAAMERMGVSAEALGPERLRSYAGKIGAMWEVVGKMVGDMEF</sequence>